<dbReference type="Gene3D" id="3.40.50.1000">
    <property type="entry name" value="HAD superfamily/HAD-like"/>
    <property type="match status" value="1"/>
</dbReference>
<evidence type="ECO:0000313" key="2">
    <source>
        <dbReference type="Proteomes" id="UP000464657"/>
    </source>
</evidence>
<gene>
    <name evidence="1" type="ORF">IMCC3317_01020</name>
</gene>
<dbReference type="RefSeq" id="WP_160127546.1">
    <property type="nucleotide sequence ID" value="NZ_CP019288.1"/>
</dbReference>
<dbReference type="NCBIfam" id="TIGR01509">
    <property type="entry name" value="HAD-SF-IA-v3"/>
    <property type="match status" value="1"/>
</dbReference>
<keyword evidence="2" id="KW-1185">Reference proteome</keyword>
<dbReference type="EMBL" id="CP019288">
    <property type="protein sequence ID" value="QHI34758.1"/>
    <property type="molecule type" value="Genomic_DNA"/>
</dbReference>
<dbReference type="OrthoDB" id="9797415at2"/>
<organism evidence="1 2">
    <name type="scientific">Kordia antarctica</name>
    <dbReference type="NCBI Taxonomy" id="1218801"/>
    <lineage>
        <taxon>Bacteria</taxon>
        <taxon>Pseudomonadati</taxon>
        <taxon>Bacteroidota</taxon>
        <taxon>Flavobacteriia</taxon>
        <taxon>Flavobacteriales</taxon>
        <taxon>Flavobacteriaceae</taxon>
        <taxon>Kordia</taxon>
    </lineage>
</organism>
<dbReference type="InterPro" id="IPR006439">
    <property type="entry name" value="HAD-SF_hydro_IA"/>
</dbReference>
<dbReference type="EC" id="3.1.3.-" evidence="1"/>
<dbReference type="SFLD" id="SFLDS00003">
    <property type="entry name" value="Haloacid_Dehalogenase"/>
    <property type="match status" value="1"/>
</dbReference>
<reference evidence="1 2" key="1">
    <citation type="journal article" date="2013" name="Int. J. Syst. Evol. Microbiol.">
        <title>Kordia antarctica sp. nov., isolated from Antarctic seawater.</title>
        <authorList>
            <person name="Baek K."/>
            <person name="Choi A."/>
            <person name="Kang I."/>
            <person name="Lee K."/>
            <person name="Cho J.C."/>
        </authorList>
    </citation>
    <scope>NUCLEOTIDE SEQUENCE [LARGE SCALE GENOMIC DNA]</scope>
    <source>
        <strain evidence="1 2">IMCC3317</strain>
    </source>
</reference>
<dbReference type="AlphaFoldDB" id="A0A7L4ZD04"/>
<dbReference type="SFLD" id="SFLDG01129">
    <property type="entry name" value="C1.5:_HAD__Beta-PGM__Phosphata"/>
    <property type="match status" value="1"/>
</dbReference>
<accession>A0A7L4ZD04</accession>
<dbReference type="GO" id="GO:0016787">
    <property type="term" value="F:hydrolase activity"/>
    <property type="evidence" value="ECO:0007669"/>
    <property type="project" value="UniProtKB-KW"/>
</dbReference>
<dbReference type="InterPro" id="IPR036412">
    <property type="entry name" value="HAD-like_sf"/>
</dbReference>
<dbReference type="KEGG" id="kan:IMCC3317_01020"/>
<proteinExistence type="predicted"/>
<dbReference type="Gene3D" id="1.10.150.240">
    <property type="entry name" value="Putative phosphatase, domain 2"/>
    <property type="match status" value="1"/>
</dbReference>
<name>A0A7L4ZD04_9FLAO</name>
<evidence type="ECO:0000313" key="1">
    <source>
        <dbReference type="EMBL" id="QHI34758.1"/>
    </source>
</evidence>
<dbReference type="Proteomes" id="UP000464657">
    <property type="component" value="Chromosome"/>
</dbReference>
<dbReference type="InterPro" id="IPR023198">
    <property type="entry name" value="PGP-like_dom2"/>
</dbReference>
<protein>
    <submittedName>
        <fullName evidence="1">D-ribitol-5-phosphate phosphatase</fullName>
        <ecNumber evidence="1">3.1.3.-</ecNumber>
    </submittedName>
</protein>
<dbReference type="PANTHER" id="PTHR43611">
    <property type="entry name" value="ALPHA-D-GLUCOSE 1-PHOSPHATE PHOSPHATASE"/>
    <property type="match status" value="1"/>
</dbReference>
<dbReference type="PANTHER" id="PTHR43611:SF3">
    <property type="entry name" value="FLAVIN MONONUCLEOTIDE HYDROLASE 1, CHLOROPLATIC"/>
    <property type="match status" value="1"/>
</dbReference>
<dbReference type="Pfam" id="PF00702">
    <property type="entry name" value="Hydrolase"/>
    <property type="match status" value="1"/>
</dbReference>
<dbReference type="SUPFAM" id="SSF56784">
    <property type="entry name" value="HAD-like"/>
    <property type="match status" value="1"/>
</dbReference>
<dbReference type="InterPro" id="IPR023214">
    <property type="entry name" value="HAD_sf"/>
</dbReference>
<sequence length="204" mass="24020">MIKNLIFDFGDIFINLDKPATARELEKLGITDFTPEMVEKNQAYEKGLMNTEDFVDFYYTKFPNTTKEGLIEAWNAILLDFPTHRLEFIKQLAKDKKYHLLLLSNTNDLHISWIQQNWGMELYTEFVACFEQFYLSHEMNLRKPDATIYEFVVRENDLKPSETLFIDDTKENTDSAENLGIHVWNLIPGEEDVIDLFTLKKSLF</sequence>
<keyword evidence="1" id="KW-0378">Hydrolase</keyword>